<comment type="subcellular location">
    <subcellularLocation>
        <location evidence="1">Membrane</location>
        <topology evidence="1">Multi-pass membrane protein</topology>
    </subcellularLocation>
</comment>
<protein>
    <recommendedName>
        <fullName evidence="7">Folliculin-interacting protein C-terminal domain-containing protein</fullName>
    </recommendedName>
</protein>
<dbReference type="Gene3D" id="1.10.3080.10">
    <property type="entry name" value="Clc chloride channel"/>
    <property type="match status" value="1"/>
</dbReference>
<proteinExistence type="predicted"/>
<sequence length="251" mass="27018">MGDFMYQGDLWQLADTAWGETQGMVYKRLFGFLVLHWLVTPICITLPAPTGVYLPLLGMGAAIGRLFGELIHTKFPSIHRGGYAVVGAAAMGGGGTRTISSAMVLCEDSVIEEPVSHAVGVIADSKSYEVTVLSTRPDLDVDPHLLSDVEVASHIDTTTAKPSALITFMLQAVTDMWNLGLPSETCLWHLEDHLQNVYFKSKVLAEVMADLKAQGQPITKASLATAIGVDATDIALLLTVMDTYINNSPAR</sequence>
<dbReference type="Pfam" id="PF14638">
    <property type="entry name" value="FNIP_C"/>
    <property type="match status" value="1"/>
</dbReference>
<gene>
    <name evidence="8" type="ORF">SARC_05596</name>
</gene>
<keyword evidence="2 6" id="KW-0812">Transmembrane</keyword>
<accession>A0A0L0FZ59</accession>
<evidence type="ECO:0000313" key="8">
    <source>
        <dbReference type="EMBL" id="KNC82107.1"/>
    </source>
</evidence>
<dbReference type="AlphaFoldDB" id="A0A0L0FZ59"/>
<dbReference type="InterPro" id="IPR050970">
    <property type="entry name" value="Cl_channel_volt-gated"/>
</dbReference>
<name>A0A0L0FZ59_9EUKA</name>
<dbReference type="GeneID" id="25906100"/>
<evidence type="ECO:0000313" key="9">
    <source>
        <dbReference type="Proteomes" id="UP000054560"/>
    </source>
</evidence>
<evidence type="ECO:0000259" key="7">
    <source>
        <dbReference type="Pfam" id="PF14638"/>
    </source>
</evidence>
<dbReference type="EMBL" id="KQ241959">
    <property type="protein sequence ID" value="KNC82107.1"/>
    <property type="molecule type" value="Genomic_DNA"/>
</dbReference>
<reference evidence="8 9" key="1">
    <citation type="submission" date="2011-02" db="EMBL/GenBank/DDBJ databases">
        <title>The Genome Sequence of Sphaeroforma arctica JP610.</title>
        <authorList>
            <consortium name="The Broad Institute Genome Sequencing Platform"/>
            <person name="Russ C."/>
            <person name="Cuomo C."/>
            <person name="Young S.K."/>
            <person name="Zeng Q."/>
            <person name="Gargeya S."/>
            <person name="Alvarado L."/>
            <person name="Berlin A."/>
            <person name="Chapman S.B."/>
            <person name="Chen Z."/>
            <person name="Freedman E."/>
            <person name="Gellesch M."/>
            <person name="Goldberg J."/>
            <person name="Griggs A."/>
            <person name="Gujja S."/>
            <person name="Heilman E."/>
            <person name="Heiman D."/>
            <person name="Howarth C."/>
            <person name="Mehta T."/>
            <person name="Neiman D."/>
            <person name="Pearson M."/>
            <person name="Roberts A."/>
            <person name="Saif S."/>
            <person name="Shea T."/>
            <person name="Shenoy N."/>
            <person name="Sisk P."/>
            <person name="Stolte C."/>
            <person name="Sykes S."/>
            <person name="White J."/>
            <person name="Yandava C."/>
            <person name="Burger G."/>
            <person name="Gray M.W."/>
            <person name="Holland P.W.H."/>
            <person name="King N."/>
            <person name="Lang F.B.F."/>
            <person name="Roger A.J."/>
            <person name="Ruiz-Trillo I."/>
            <person name="Haas B."/>
            <person name="Nusbaum C."/>
            <person name="Birren B."/>
        </authorList>
    </citation>
    <scope>NUCLEOTIDE SEQUENCE [LARGE SCALE GENOMIC DNA]</scope>
    <source>
        <strain evidence="8 9">JP610</strain>
    </source>
</reference>
<evidence type="ECO:0000256" key="2">
    <source>
        <dbReference type="ARBA" id="ARBA00022692"/>
    </source>
</evidence>
<keyword evidence="5 6" id="KW-0472">Membrane</keyword>
<dbReference type="eggNOG" id="KOG0476">
    <property type="taxonomic scope" value="Eukaryota"/>
</dbReference>
<dbReference type="PANTHER" id="PTHR45720">
    <property type="entry name" value="CHLORIDE CHANNEL PROTEIN 2"/>
    <property type="match status" value="1"/>
</dbReference>
<organism evidence="8 9">
    <name type="scientific">Sphaeroforma arctica JP610</name>
    <dbReference type="NCBI Taxonomy" id="667725"/>
    <lineage>
        <taxon>Eukaryota</taxon>
        <taxon>Ichthyosporea</taxon>
        <taxon>Ichthyophonida</taxon>
        <taxon>Sphaeroforma</taxon>
    </lineage>
</organism>
<dbReference type="InterPro" id="IPR001807">
    <property type="entry name" value="ClC"/>
</dbReference>
<keyword evidence="4 6" id="KW-1133">Transmembrane helix</keyword>
<keyword evidence="3" id="KW-0677">Repeat</keyword>
<dbReference type="InterPro" id="IPR028086">
    <property type="entry name" value="FNIP_C_dom"/>
</dbReference>
<dbReference type="PRINTS" id="PR00762">
    <property type="entry name" value="CLCHANNEL"/>
</dbReference>
<dbReference type="OrthoDB" id="10051712at2759"/>
<dbReference type="RefSeq" id="XP_014156009.1">
    <property type="nucleotide sequence ID" value="XM_014300534.1"/>
</dbReference>
<keyword evidence="9" id="KW-1185">Reference proteome</keyword>
<evidence type="ECO:0000256" key="3">
    <source>
        <dbReference type="ARBA" id="ARBA00022737"/>
    </source>
</evidence>
<dbReference type="SUPFAM" id="SSF81340">
    <property type="entry name" value="Clc chloride channel"/>
    <property type="match status" value="1"/>
</dbReference>
<evidence type="ECO:0000256" key="5">
    <source>
        <dbReference type="ARBA" id="ARBA00023136"/>
    </source>
</evidence>
<feature type="domain" description="Folliculin-interacting protein C-terminal" evidence="7">
    <location>
        <begin position="104"/>
        <end position="244"/>
    </location>
</feature>
<dbReference type="GO" id="GO:0005247">
    <property type="term" value="F:voltage-gated chloride channel activity"/>
    <property type="evidence" value="ECO:0007669"/>
    <property type="project" value="TreeGrafter"/>
</dbReference>
<dbReference type="PANTHER" id="PTHR45720:SF10">
    <property type="entry name" value="CHLORIDE CHANNEL PROTEIN 2"/>
    <property type="match status" value="1"/>
</dbReference>
<dbReference type="InterPro" id="IPR014743">
    <property type="entry name" value="Cl-channel_core"/>
</dbReference>
<evidence type="ECO:0000256" key="1">
    <source>
        <dbReference type="ARBA" id="ARBA00004141"/>
    </source>
</evidence>
<dbReference type="GO" id="GO:0016020">
    <property type="term" value="C:membrane"/>
    <property type="evidence" value="ECO:0007669"/>
    <property type="project" value="UniProtKB-SubCell"/>
</dbReference>
<feature type="transmembrane region" description="Helical" evidence="6">
    <location>
        <begin position="29"/>
        <end position="47"/>
    </location>
</feature>
<dbReference type="Proteomes" id="UP000054560">
    <property type="component" value="Unassembled WGS sequence"/>
</dbReference>
<evidence type="ECO:0000256" key="4">
    <source>
        <dbReference type="ARBA" id="ARBA00022989"/>
    </source>
</evidence>
<evidence type="ECO:0000256" key="6">
    <source>
        <dbReference type="SAM" id="Phobius"/>
    </source>
</evidence>